<feature type="compositionally biased region" description="Basic and acidic residues" evidence="1">
    <location>
        <begin position="70"/>
        <end position="89"/>
    </location>
</feature>
<dbReference type="EMBL" id="JACJHR010000175">
    <property type="protein sequence ID" value="MBB2506382.1"/>
    <property type="molecule type" value="Genomic_DNA"/>
</dbReference>
<sequence length="130" mass="15062">MPTDEEVRAAAEHLLAAHRGGGAYPSVAALARQFNINRTTFYRHFASIASFMLDAAGQQHADGPKRRRPPRDDDERDQTIRRLRDENTDLRRHVEIYEEHLRMLTTENARLTEQLQHQAGVTELNHRRKP</sequence>
<feature type="region of interest" description="Disordered" evidence="1">
    <location>
        <begin position="57"/>
        <end position="89"/>
    </location>
</feature>
<comment type="caution">
    <text evidence="2">The sequence shown here is derived from an EMBL/GenBank/DDBJ whole genome shotgun (WGS) entry which is preliminary data.</text>
</comment>
<accession>A0A8E1WA16</accession>
<proteinExistence type="predicted"/>
<dbReference type="InterPro" id="IPR009057">
    <property type="entry name" value="Homeodomain-like_sf"/>
</dbReference>
<name>A0A8E1WA16_9PSEU</name>
<dbReference type="Proteomes" id="UP000550260">
    <property type="component" value="Unassembled WGS sequence"/>
</dbReference>
<dbReference type="Gene3D" id="1.10.357.10">
    <property type="entry name" value="Tetracycline Repressor, domain 2"/>
    <property type="match status" value="1"/>
</dbReference>
<organism evidence="2 3">
    <name type="scientific">Amycolatopsis echigonensis</name>
    <dbReference type="NCBI Taxonomy" id="2576905"/>
    <lineage>
        <taxon>Bacteria</taxon>
        <taxon>Bacillati</taxon>
        <taxon>Actinomycetota</taxon>
        <taxon>Actinomycetes</taxon>
        <taxon>Pseudonocardiales</taxon>
        <taxon>Pseudonocardiaceae</taxon>
        <taxon>Amycolatopsis</taxon>
    </lineage>
</organism>
<dbReference type="SUPFAM" id="SSF46689">
    <property type="entry name" value="Homeodomain-like"/>
    <property type="match status" value="1"/>
</dbReference>
<reference evidence="2 3" key="1">
    <citation type="submission" date="2020-08" db="EMBL/GenBank/DDBJ databases">
        <title>Amycolatopsis echigonensis JCM 21831.</title>
        <authorList>
            <person name="Tedsree N."/>
            <person name="Kuncharoen N."/>
            <person name="Likhitwitayawuid K."/>
            <person name="Tanasupawat S."/>
        </authorList>
    </citation>
    <scope>NUCLEOTIDE SEQUENCE [LARGE SCALE GENOMIC DNA]</scope>
    <source>
        <strain evidence="2 3">JCM 21831</strain>
    </source>
</reference>
<protein>
    <submittedName>
        <fullName evidence="2">Uncharacterized protein</fullName>
    </submittedName>
</protein>
<evidence type="ECO:0000256" key="1">
    <source>
        <dbReference type="SAM" id="MobiDB-lite"/>
    </source>
</evidence>
<dbReference type="AlphaFoldDB" id="A0A8E1WA16"/>
<evidence type="ECO:0000313" key="2">
    <source>
        <dbReference type="EMBL" id="MBB2506382.1"/>
    </source>
</evidence>
<dbReference type="RefSeq" id="WP_183127927.1">
    <property type="nucleotide sequence ID" value="NZ_JACJHR010000175.1"/>
</dbReference>
<gene>
    <name evidence="2" type="ORF">H5411_45675</name>
</gene>
<evidence type="ECO:0000313" key="3">
    <source>
        <dbReference type="Proteomes" id="UP000550260"/>
    </source>
</evidence>